<feature type="compositionally biased region" description="Polar residues" evidence="2">
    <location>
        <begin position="321"/>
        <end position="333"/>
    </location>
</feature>
<sequence length="333" mass="36693">MAYAAKGLGALLVGAAVAQGVDVQFRPEFREGAGSSVGVELAGEAELAAGVELAGGADFTATHQTVVATFDGDEMSGAPEWCKTTYDLTWKQRKERMLQHATLEWRQGQVKKLREENESIPDWMEKVVGDDEKSGKMKWAAAEAKRMVAEGRELPGWMQDLVKENERWSNRWAACKAAELQGTGEEVPAWMAENGRRGIMEYSSEKEANLEEEMEELNEDLEAERSIVQAGGDIAKATEKRLAALDRAYRVSPRQQLRDLEALLADVDQSEQALNKDGGSAATPKGALAQARRATDMMEEILEANQHVTRMMKRTRHREQPSNSGATVLVTAN</sequence>
<evidence type="ECO:0000313" key="5">
    <source>
        <dbReference type="Proteomes" id="UP001189429"/>
    </source>
</evidence>
<keyword evidence="1" id="KW-0175">Coiled coil</keyword>
<evidence type="ECO:0000256" key="2">
    <source>
        <dbReference type="SAM" id="MobiDB-lite"/>
    </source>
</evidence>
<keyword evidence="5" id="KW-1185">Reference proteome</keyword>
<feature type="signal peptide" evidence="3">
    <location>
        <begin position="1"/>
        <end position="20"/>
    </location>
</feature>
<feature type="region of interest" description="Disordered" evidence="2">
    <location>
        <begin position="314"/>
        <end position="333"/>
    </location>
</feature>
<protein>
    <submittedName>
        <fullName evidence="4">Uncharacterized protein</fullName>
    </submittedName>
</protein>
<gene>
    <name evidence="4" type="ORF">PCOR1329_LOCUS49195</name>
</gene>
<evidence type="ECO:0000256" key="3">
    <source>
        <dbReference type="SAM" id="SignalP"/>
    </source>
</evidence>
<reference evidence="4" key="1">
    <citation type="submission" date="2023-10" db="EMBL/GenBank/DDBJ databases">
        <authorList>
            <person name="Chen Y."/>
            <person name="Shah S."/>
            <person name="Dougan E. K."/>
            <person name="Thang M."/>
            <person name="Chan C."/>
        </authorList>
    </citation>
    <scope>NUCLEOTIDE SEQUENCE [LARGE SCALE GENOMIC DNA]</scope>
</reference>
<feature type="chain" id="PRO_5046572673" evidence="3">
    <location>
        <begin position="21"/>
        <end position="333"/>
    </location>
</feature>
<dbReference type="EMBL" id="CAUYUJ010015949">
    <property type="protein sequence ID" value="CAK0860134.1"/>
    <property type="molecule type" value="Genomic_DNA"/>
</dbReference>
<evidence type="ECO:0000313" key="4">
    <source>
        <dbReference type="EMBL" id="CAK0860134.1"/>
    </source>
</evidence>
<feature type="coiled-coil region" evidence="1">
    <location>
        <begin position="200"/>
        <end position="227"/>
    </location>
</feature>
<keyword evidence="3" id="KW-0732">Signal</keyword>
<comment type="caution">
    <text evidence="4">The sequence shown here is derived from an EMBL/GenBank/DDBJ whole genome shotgun (WGS) entry which is preliminary data.</text>
</comment>
<dbReference type="Proteomes" id="UP001189429">
    <property type="component" value="Unassembled WGS sequence"/>
</dbReference>
<accession>A0ABN9UJX9</accession>
<name>A0ABN9UJX9_9DINO</name>
<proteinExistence type="predicted"/>
<evidence type="ECO:0000256" key="1">
    <source>
        <dbReference type="SAM" id="Coils"/>
    </source>
</evidence>
<organism evidence="4 5">
    <name type="scientific">Prorocentrum cordatum</name>
    <dbReference type="NCBI Taxonomy" id="2364126"/>
    <lineage>
        <taxon>Eukaryota</taxon>
        <taxon>Sar</taxon>
        <taxon>Alveolata</taxon>
        <taxon>Dinophyceae</taxon>
        <taxon>Prorocentrales</taxon>
        <taxon>Prorocentraceae</taxon>
        <taxon>Prorocentrum</taxon>
    </lineage>
</organism>